<dbReference type="InterPro" id="IPR003718">
    <property type="entry name" value="OsmC/Ohr_fam"/>
</dbReference>
<evidence type="ECO:0000313" key="3">
    <source>
        <dbReference type="Proteomes" id="UP000186607"/>
    </source>
</evidence>
<dbReference type="Pfam" id="PF02566">
    <property type="entry name" value="OsmC"/>
    <property type="match status" value="1"/>
</dbReference>
<organism evidence="2 3">
    <name type="scientific">Deinococcus marmoris</name>
    <dbReference type="NCBI Taxonomy" id="249408"/>
    <lineage>
        <taxon>Bacteria</taxon>
        <taxon>Thermotogati</taxon>
        <taxon>Deinococcota</taxon>
        <taxon>Deinococci</taxon>
        <taxon>Deinococcales</taxon>
        <taxon>Deinococcaceae</taxon>
        <taxon>Deinococcus</taxon>
    </lineage>
</organism>
<sequence>MFRLPDMTQNTDVTQNSSEREALYTTTASAHGGRAGHVDSADGQLNVRLAVPQQLGGDGGVGSTPEQLFAAALGASFQSAMGAVARAEQYPEFGVMQVIATVRLTGNGDAHDLTATLDITLPELERERAQYLVDQGQRICAFSRAMKGKIEYRLHDA</sequence>
<dbReference type="InterPro" id="IPR015946">
    <property type="entry name" value="KH_dom-like_a/b"/>
</dbReference>
<dbReference type="InterPro" id="IPR019953">
    <property type="entry name" value="OHR"/>
</dbReference>
<dbReference type="PANTHER" id="PTHR33797:SF2">
    <property type="entry name" value="ORGANIC HYDROPEROXIDE RESISTANCE PROTEIN-LIKE"/>
    <property type="match status" value="1"/>
</dbReference>
<dbReference type="EMBL" id="MSTI01000091">
    <property type="protein sequence ID" value="OLV17708.1"/>
    <property type="molecule type" value="Genomic_DNA"/>
</dbReference>
<dbReference type="AlphaFoldDB" id="A0A1U7NXQ9"/>
<dbReference type="STRING" id="249408.BOO71_0007966"/>
<gene>
    <name evidence="2" type="ORF">BOO71_0007966</name>
</gene>
<dbReference type="NCBIfam" id="TIGR03561">
    <property type="entry name" value="organ_hyd_perox"/>
    <property type="match status" value="1"/>
</dbReference>
<evidence type="ECO:0000256" key="1">
    <source>
        <dbReference type="ARBA" id="ARBA00007378"/>
    </source>
</evidence>
<keyword evidence="3" id="KW-1185">Reference proteome</keyword>
<accession>A0A1U7NXQ9</accession>
<dbReference type="PANTHER" id="PTHR33797">
    <property type="entry name" value="ORGANIC HYDROPEROXIDE RESISTANCE PROTEIN-LIKE"/>
    <property type="match status" value="1"/>
</dbReference>
<comment type="caution">
    <text evidence="2">The sequence shown here is derived from an EMBL/GenBank/DDBJ whole genome shotgun (WGS) entry which is preliminary data.</text>
</comment>
<dbReference type="InterPro" id="IPR036102">
    <property type="entry name" value="OsmC/Ohrsf"/>
</dbReference>
<dbReference type="Proteomes" id="UP000186607">
    <property type="component" value="Unassembled WGS sequence"/>
</dbReference>
<dbReference type="GO" id="GO:0006979">
    <property type="term" value="P:response to oxidative stress"/>
    <property type="evidence" value="ECO:0007669"/>
    <property type="project" value="InterPro"/>
</dbReference>
<dbReference type="Gene3D" id="2.20.25.10">
    <property type="match status" value="1"/>
</dbReference>
<comment type="similarity">
    <text evidence="1">Belongs to the OsmC/Ohr family.</text>
</comment>
<dbReference type="Gene3D" id="3.30.300.20">
    <property type="match status" value="1"/>
</dbReference>
<protein>
    <submittedName>
        <fullName evidence="2">Organic hydroperoxide resistance protein</fullName>
    </submittedName>
</protein>
<name>A0A1U7NXQ9_9DEIO</name>
<evidence type="ECO:0000313" key="2">
    <source>
        <dbReference type="EMBL" id="OLV17708.1"/>
    </source>
</evidence>
<dbReference type="SUPFAM" id="SSF82784">
    <property type="entry name" value="OsmC-like"/>
    <property type="match status" value="1"/>
</dbReference>
<proteinExistence type="inferred from homology"/>
<reference evidence="2 3" key="1">
    <citation type="submission" date="2017-01" db="EMBL/GenBank/DDBJ databases">
        <title>Genome Analysis of Deinococcus marmoris KOPRI26562.</title>
        <authorList>
            <person name="Kim J.H."/>
            <person name="Oh H.-M."/>
        </authorList>
    </citation>
    <scope>NUCLEOTIDE SEQUENCE [LARGE SCALE GENOMIC DNA]</scope>
    <source>
        <strain evidence="2 3">KOPRI26562</strain>
    </source>
</reference>